<keyword evidence="3" id="KW-1185">Reference proteome</keyword>
<keyword evidence="1" id="KW-1133">Transmembrane helix</keyword>
<dbReference type="Proteomes" id="UP000000305">
    <property type="component" value="Unassembled WGS sequence"/>
</dbReference>
<evidence type="ECO:0000313" key="2">
    <source>
        <dbReference type="EMBL" id="EFX68742.1"/>
    </source>
</evidence>
<feature type="transmembrane region" description="Helical" evidence="1">
    <location>
        <begin position="178"/>
        <end position="199"/>
    </location>
</feature>
<reference evidence="2 3" key="1">
    <citation type="journal article" date="2011" name="Science">
        <title>The ecoresponsive genome of Daphnia pulex.</title>
        <authorList>
            <person name="Colbourne J.K."/>
            <person name="Pfrender M.E."/>
            <person name="Gilbert D."/>
            <person name="Thomas W.K."/>
            <person name="Tucker A."/>
            <person name="Oakley T.H."/>
            <person name="Tokishita S."/>
            <person name="Aerts A."/>
            <person name="Arnold G.J."/>
            <person name="Basu M.K."/>
            <person name="Bauer D.J."/>
            <person name="Caceres C.E."/>
            <person name="Carmel L."/>
            <person name="Casola C."/>
            <person name="Choi J.H."/>
            <person name="Detter J.C."/>
            <person name="Dong Q."/>
            <person name="Dusheyko S."/>
            <person name="Eads B.D."/>
            <person name="Frohlich T."/>
            <person name="Geiler-Samerotte K.A."/>
            <person name="Gerlach D."/>
            <person name="Hatcher P."/>
            <person name="Jogdeo S."/>
            <person name="Krijgsveld J."/>
            <person name="Kriventseva E.V."/>
            <person name="Kultz D."/>
            <person name="Laforsch C."/>
            <person name="Lindquist E."/>
            <person name="Lopez J."/>
            <person name="Manak J.R."/>
            <person name="Muller J."/>
            <person name="Pangilinan J."/>
            <person name="Patwardhan R.P."/>
            <person name="Pitluck S."/>
            <person name="Pritham E.J."/>
            <person name="Rechtsteiner A."/>
            <person name="Rho M."/>
            <person name="Rogozin I.B."/>
            <person name="Sakarya O."/>
            <person name="Salamov A."/>
            <person name="Schaack S."/>
            <person name="Shapiro H."/>
            <person name="Shiga Y."/>
            <person name="Skalitzky C."/>
            <person name="Smith Z."/>
            <person name="Souvorov A."/>
            <person name="Sung W."/>
            <person name="Tang Z."/>
            <person name="Tsuchiya D."/>
            <person name="Tu H."/>
            <person name="Vos H."/>
            <person name="Wang M."/>
            <person name="Wolf Y.I."/>
            <person name="Yamagata H."/>
            <person name="Yamada T."/>
            <person name="Ye Y."/>
            <person name="Shaw J.R."/>
            <person name="Andrews J."/>
            <person name="Crease T.J."/>
            <person name="Tang H."/>
            <person name="Lucas S.M."/>
            <person name="Robertson H.M."/>
            <person name="Bork P."/>
            <person name="Koonin E.V."/>
            <person name="Zdobnov E.M."/>
            <person name="Grigoriev I.V."/>
            <person name="Lynch M."/>
            <person name="Boore J.L."/>
        </authorList>
    </citation>
    <scope>NUCLEOTIDE SEQUENCE [LARGE SCALE GENOMIC DNA]</scope>
</reference>
<accession>E9HHP6</accession>
<dbReference type="InParanoid" id="E9HHP6"/>
<organism evidence="2 3">
    <name type="scientific">Daphnia pulex</name>
    <name type="common">Water flea</name>
    <dbReference type="NCBI Taxonomy" id="6669"/>
    <lineage>
        <taxon>Eukaryota</taxon>
        <taxon>Metazoa</taxon>
        <taxon>Ecdysozoa</taxon>
        <taxon>Arthropoda</taxon>
        <taxon>Crustacea</taxon>
        <taxon>Branchiopoda</taxon>
        <taxon>Diplostraca</taxon>
        <taxon>Cladocera</taxon>
        <taxon>Anomopoda</taxon>
        <taxon>Daphniidae</taxon>
        <taxon>Daphnia</taxon>
    </lineage>
</organism>
<gene>
    <name evidence="2" type="ORF">DAPPUDRAFT_114291</name>
</gene>
<name>E9HHP6_DAPPU</name>
<dbReference type="KEGG" id="dpx:DAPPUDRAFT_114291"/>
<protein>
    <submittedName>
        <fullName evidence="2">Uncharacterized protein</fullName>
    </submittedName>
</protein>
<proteinExistence type="predicted"/>
<dbReference type="EMBL" id="GL732649">
    <property type="protein sequence ID" value="EFX68742.1"/>
    <property type="molecule type" value="Genomic_DNA"/>
</dbReference>
<sequence length="210" mass="23242">MKMRWITKKRRLPQNHLWSPMKILMLRLLLNPLHPLSLSELSKKKAAASKDVDVESRKVPVLLSPIAQKPYKGKALVRPRSATKLHSLAVIESLPSMANIPVTVVGVVDNELPGELLVSKVKYNSHSSGSLKKISHCLTKVNCKRLNYLDKFPLSVTAATTLVIEASSKFSFIWSSSLWLSLLLAILCTSCCWAATFPVKVDISSVSMPP</sequence>
<keyword evidence="1" id="KW-0472">Membrane</keyword>
<evidence type="ECO:0000256" key="1">
    <source>
        <dbReference type="SAM" id="Phobius"/>
    </source>
</evidence>
<keyword evidence="1" id="KW-0812">Transmembrane</keyword>
<dbReference type="HOGENOM" id="CLU_1311235_0_0_1"/>
<dbReference type="AlphaFoldDB" id="E9HHP6"/>
<evidence type="ECO:0000313" key="3">
    <source>
        <dbReference type="Proteomes" id="UP000000305"/>
    </source>
</evidence>